<accession>A0A4R5CZV2</accession>
<organism evidence="1 2">
    <name type="scientific">Jiangella asiatica</name>
    <dbReference type="NCBI Taxonomy" id="2530372"/>
    <lineage>
        <taxon>Bacteria</taxon>
        <taxon>Bacillati</taxon>
        <taxon>Actinomycetota</taxon>
        <taxon>Actinomycetes</taxon>
        <taxon>Jiangellales</taxon>
        <taxon>Jiangellaceae</taxon>
        <taxon>Jiangella</taxon>
    </lineage>
</organism>
<dbReference type="EMBL" id="SMKZ01000032">
    <property type="protein sequence ID" value="TDE03433.1"/>
    <property type="molecule type" value="Genomic_DNA"/>
</dbReference>
<comment type="caution">
    <text evidence="1">The sequence shown here is derived from an EMBL/GenBank/DDBJ whole genome shotgun (WGS) entry which is preliminary data.</text>
</comment>
<dbReference type="Proteomes" id="UP000294739">
    <property type="component" value="Unassembled WGS sequence"/>
</dbReference>
<keyword evidence="2" id="KW-1185">Reference proteome</keyword>
<dbReference type="InParanoid" id="A0A4R5CZV2"/>
<dbReference type="RefSeq" id="WP_131897998.1">
    <property type="nucleotide sequence ID" value="NZ_SMKZ01000032.1"/>
</dbReference>
<sequence>MSARITADNVRIERRDPQLTGGVLIEAHVRGQRTTYVVDYNPAWGDQWYCSCGRAPGCPHIRATREVVSR</sequence>
<name>A0A4R5CZV2_9ACTN</name>
<gene>
    <name evidence="1" type="ORF">E1269_20560</name>
</gene>
<protein>
    <recommendedName>
        <fullName evidence="3">SWIM-type domain-containing protein</fullName>
    </recommendedName>
</protein>
<evidence type="ECO:0000313" key="2">
    <source>
        <dbReference type="Proteomes" id="UP000294739"/>
    </source>
</evidence>
<evidence type="ECO:0000313" key="1">
    <source>
        <dbReference type="EMBL" id="TDE03433.1"/>
    </source>
</evidence>
<dbReference type="AlphaFoldDB" id="A0A4R5CZV2"/>
<proteinExistence type="predicted"/>
<reference evidence="1 2" key="1">
    <citation type="submission" date="2019-03" db="EMBL/GenBank/DDBJ databases">
        <title>Draft genome sequences of novel Actinobacteria.</title>
        <authorList>
            <person name="Sahin N."/>
            <person name="Ay H."/>
            <person name="Saygin H."/>
        </authorList>
    </citation>
    <scope>NUCLEOTIDE SEQUENCE [LARGE SCALE GENOMIC DNA]</scope>
    <source>
        <strain evidence="1 2">5K138</strain>
    </source>
</reference>
<evidence type="ECO:0008006" key="3">
    <source>
        <dbReference type="Google" id="ProtNLM"/>
    </source>
</evidence>